<protein>
    <submittedName>
        <fullName evidence="2">Flavoprotein</fullName>
    </submittedName>
</protein>
<dbReference type="EMBL" id="BOPH01000065">
    <property type="protein sequence ID" value="GIJ69588.1"/>
    <property type="molecule type" value="Genomic_DNA"/>
</dbReference>
<dbReference type="AlphaFoldDB" id="A0A8J3ZV03"/>
<dbReference type="Pfam" id="PF02441">
    <property type="entry name" value="Flavoprotein"/>
    <property type="match status" value="1"/>
</dbReference>
<accession>A0A8J3ZV03</accession>
<proteinExistence type="predicted"/>
<comment type="caution">
    <text evidence="2">The sequence shown here is derived from an EMBL/GenBank/DDBJ whole genome shotgun (WGS) entry which is preliminary data.</text>
</comment>
<dbReference type="InterPro" id="IPR036551">
    <property type="entry name" value="Flavin_trans-like"/>
</dbReference>
<keyword evidence="3" id="KW-1185">Reference proteome</keyword>
<evidence type="ECO:0000259" key="1">
    <source>
        <dbReference type="Pfam" id="PF02441"/>
    </source>
</evidence>
<dbReference type="SUPFAM" id="SSF52507">
    <property type="entry name" value="Homo-oligomeric flavin-containing Cys decarboxylases, HFCD"/>
    <property type="match status" value="1"/>
</dbReference>
<dbReference type="GO" id="GO:0003824">
    <property type="term" value="F:catalytic activity"/>
    <property type="evidence" value="ECO:0007669"/>
    <property type="project" value="InterPro"/>
</dbReference>
<feature type="domain" description="Flavoprotein" evidence="1">
    <location>
        <begin position="5"/>
        <end position="117"/>
    </location>
</feature>
<dbReference type="RefSeq" id="WP_203929515.1">
    <property type="nucleotide sequence ID" value="NZ_BOPH01000065.1"/>
</dbReference>
<sequence length="175" mass="17949">MGVLCVVVCGAGPAVDVGTLVDLARAGGWEVQVVATRSALPFLDVGDLEARTGRPVRSAYGAPGQPRQGSASAASALVVAPATFNFVNKLAAGIADDYALGVVAEAIGMGRPVAVLTWVNQALANRAPFRRAVADLRGEGVTVTVAPADDDRPDAFPWAEALAAIKVGVEFQRPE</sequence>
<gene>
    <name evidence="2" type="ORF">Voc01_045050</name>
</gene>
<name>A0A8J3ZV03_9ACTN</name>
<dbReference type="InterPro" id="IPR003382">
    <property type="entry name" value="Flavoprotein"/>
</dbReference>
<evidence type="ECO:0000313" key="3">
    <source>
        <dbReference type="Proteomes" id="UP000635606"/>
    </source>
</evidence>
<dbReference type="Gene3D" id="3.40.50.1950">
    <property type="entry name" value="Flavin prenyltransferase-like"/>
    <property type="match status" value="1"/>
</dbReference>
<organism evidence="2 3">
    <name type="scientific">Virgisporangium ochraceum</name>
    <dbReference type="NCBI Taxonomy" id="65505"/>
    <lineage>
        <taxon>Bacteria</taxon>
        <taxon>Bacillati</taxon>
        <taxon>Actinomycetota</taxon>
        <taxon>Actinomycetes</taxon>
        <taxon>Micromonosporales</taxon>
        <taxon>Micromonosporaceae</taxon>
        <taxon>Virgisporangium</taxon>
    </lineage>
</organism>
<reference evidence="2" key="1">
    <citation type="submission" date="2021-01" db="EMBL/GenBank/DDBJ databases">
        <title>Whole genome shotgun sequence of Virgisporangium ochraceum NBRC 16418.</title>
        <authorList>
            <person name="Komaki H."/>
            <person name="Tamura T."/>
        </authorList>
    </citation>
    <scope>NUCLEOTIDE SEQUENCE</scope>
    <source>
        <strain evidence="2">NBRC 16418</strain>
    </source>
</reference>
<dbReference type="Proteomes" id="UP000635606">
    <property type="component" value="Unassembled WGS sequence"/>
</dbReference>
<evidence type="ECO:0000313" key="2">
    <source>
        <dbReference type="EMBL" id="GIJ69588.1"/>
    </source>
</evidence>